<feature type="domain" description="EF-hand" evidence="5">
    <location>
        <begin position="171"/>
        <end position="206"/>
    </location>
</feature>
<reference evidence="6 7" key="1">
    <citation type="submission" date="2018-04" db="EMBL/GenBank/DDBJ databases">
        <authorList>
            <person name="Zhang X."/>
            <person name="Yuan J."/>
            <person name="Li F."/>
            <person name="Xiang J."/>
        </authorList>
    </citation>
    <scope>NUCLEOTIDE SEQUENCE [LARGE SCALE GENOMIC DNA]</scope>
    <source>
        <tissue evidence="6">Muscle</tissue>
    </source>
</reference>
<dbReference type="GO" id="GO:0005509">
    <property type="term" value="F:calcium ion binding"/>
    <property type="evidence" value="ECO:0007669"/>
    <property type="project" value="InterPro"/>
</dbReference>
<dbReference type="SMART" id="SM00054">
    <property type="entry name" value="EFh"/>
    <property type="match status" value="3"/>
</dbReference>
<keyword evidence="1" id="KW-0677">Repeat</keyword>
<evidence type="ECO:0000256" key="2">
    <source>
        <dbReference type="ARBA" id="ARBA00022837"/>
    </source>
</evidence>
<dbReference type="PANTHER" id="PTHR23048:SF0">
    <property type="entry name" value="CALMODULIN LIKE 3"/>
    <property type="match status" value="1"/>
</dbReference>
<evidence type="ECO:0000256" key="3">
    <source>
        <dbReference type="ARBA" id="ARBA00037722"/>
    </source>
</evidence>
<feature type="compositionally biased region" description="Polar residues" evidence="4">
    <location>
        <begin position="31"/>
        <end position="59"/>
    </location>
</feature>
<dbReference type="InterPro" id="IPR011992">
    <property type="entry name" value="EF-hand-dom_pair"/>
</dbReference>
<feature type="compositionally biased region" description="Polar residues" evidence="4">
    <location>
        <begin position="1"/>
        <end position="13"/>
    </location>
</feature>
<evidence type="ECO:0000313" key="6">
    <source>
        <dbReference type="EMBL" id="ROT70765.1"/>
    </source>
</evidence>
<gene>
    <name evidence="6" type="ORF">C7M84_010943</name>
</gene>
<dbReference type="InterPro" id="IPR002048">
    <property type="entry name" value="EF_hand_dom"/>
</dbReference>
<reference evidence="6 7" key="2">
    <citation type="submission" date="2019-01" db="EMBL/GenBank/DDBJ databases">
        <title>The decoding of complex shrimp genome reveals the adaptation for benthos swimmer, frequently molting mechanism and breeding impact on genome.</title>
        <authorList>
            <person name="Sun Y."/>
            <person name="Gao Y."/>
            <person name="Yu Y."/>
        </authorList>
    </citation>
    <scope>NUCLEOTIDE SEQUENCE [LARGE SCALE GENOMIC DNA]</scope>
    <source>
        <tissue evidence="6">Muscle</tissue>
    </source>
</reference>
<dbReference type="Pfam" id="PF13499">
    <property type="entry name" value="EF-hand_7"/>
    <property type="match status" value="2"/>
</dbReference>
<accession>A0A423T2Z1</accession>
<keyword evidence="7" id="KW-1185">Reference proteome</keyword>
<dbReference type="GO" id="GO:0016460">
    <property type="term" value="C:myosin II complex"/>
    <property type="evidence" value="ECO:0007669"/>
    <property type="project" value="TreeGrafter"/>
</dbReference>
<dbReference type="Gene3D" id="1.10.238.10">
    <property type="entry name" value="EF-hand"/>
    <property type="match status" value="2"/>
</dbReference>
<dbReference type="STRING" id="6689.A0A423T2Z1"/>
<dbReference type="FunFam" id="1.10.238.10:FF:000527">
    <property type="entry name" value="Calmodulin-3"/>
    <property type="match status" value="1"/>
</dbReference>
<dbReference type="InterPro" id="IPR050230">
    <property type="entry name" value="CALM/Myosin/TropC-like"/>
</dbReference>
<evidence type="ECO:0000256" key="4">
    <source>
        <dbReference type="SAM" id="MobiDB-lite"/>
    </source>
</evidence>
<feature type="region of interest" description="Disordered" evidence="4">
    <location>
        <begin position="1"/>
        <end position="76"/>
    </location>
</feature>
<proteinExistence type="predicted"/>
<comment type="caution">
    <text evidence="6">The sequence shown here is derived from an EMBL/GenBank/DDBJ whole genome shotgun (WGS) entry which is preliminary data.</text>
</comment>
<dbReference type="EMBL" id="QCYY01002388">
    <property type="protein sequence ID" value="ROT70765.1"/>
    <property type="molecule type" value="Genomic_DNA"/>
</dbReference>
<dbReference type="GO" id="GO:0072686">
    <property type="term" value="C:mitotic spindle"/>
    <property type="evidence" value="ECO:0007669"/>
    <property type="project" value="UniProtKB-ARBA"/>
</dbReference>
<dbReference type="Proteomes" id="UP000283509">
    <property type="component" value="Unassembled WGS sequence"/>
</dbReference>
<evidence type="ECO:0000313" key="7">
    <source>
        <dbReference type="Proteomes" id="UP000283509"/>
    </source>
</evidence>
<protein>
    <submittedName>
        <fullName evidence="6">Putative neo-calmodulin-like isoform X2</fullName>
    </submittedName>
</protein>
<comment type="function">
    <text evidence="3">Troponin is the central regulatory protein of striated muscle contraction. Tn consists of three components: Tn-I which is the inhibitor of actomyosin ATPase, Tn-T which contains the binding site for tropomyosin and Tn-C. The binding of calcium to Tn-C abolishes the inhibitory action of Tn on actin filaments.</text>
</comment>
<evidence type="ECO:0000259" key="5">
    <source>
        <dbReference type="PROSITE" id="PS50222"/>
    </source>
</evidence>
<dbReference type="AlphaFoldDB" id="A0A423T2Z1"/>
<feature type="domain" description="EF-hand" evidence="5">
    <location>
        <begin position="134"/>
        <end position="169"/>
    </location>
</feature>
<dbReference type="CDD" id="cd00051">
    <property type="entry name" value="EFh"/>
    <property type="match status" value="2"/>
</dbReference>
<dbReference type="SUPFAM" id="SSF47473">
    <property type="entry name" value="EF-hand"/>
    <property type="match status" value="1"/>
</dbReference>
<name>A0A423T2Z1_PENVA</name>
<evidence type="ECO:0000256" key="1">
    <source>
        <dbReference type="ARBA" id="ARBA00022737"/>
    </source>
</evidence>
<dbReference type="PROSITE" id="PS00018">
    <property type="entry name" value="EF_HAND_1"/>
    <property type="match status" value="1"/>
</dbReference>
<organism evidence="6 7">
    <name type="scientific">Penaeus vannamei</name>
    <name type="common">Whiteleg shrimp</name>
    <name type="synonym">Litopenaeus vannamei</name>
    <dbReference type="NCBI Taxonomy" id="6689"/>
    <lineage>
        <taxon>Eukaryota</taxon>
        <taxon>Metazoa</taxon>
        <taxon>Ecdysozoa</taxon>
        <taxon>Arthropoda</taxon>
        <taxon>Crustacea</taxon>
        <taxon>Multicrustacea</taxon>
        <taxon>Malacostraca</taxon>
        <taxon>Eumalacostraca</taxon>
        <taxon>Eucarida</taxon>
        <taxon>Decapoda</taxon>
        <taxon>Dendrobranchiata</taxon>
        <taxon>Penaeoidea</taxon>
        <taxon>Penaeidae</taxon>
        <taxon>Penaeus</taxon>
    </lineage>
</organism>
<keyword evidence="2" id="KW-0106">Calcium</keyword>
<dbReference type="InterPro" id="IPR018247">
    <property type="entry name" value="EF_Hand_1_Ca_BS"/>
</dbReference>
<feature type="domain" description="EF-hand" evidence="5">
    <location>
        <begin position="98"/>
        <end position="133"/>
    </location>
</feature>
<sequence>MDVNNQMARSKSGSVDAVPKSQAGKGGTAQKIGTPSKNNNNKQVTKPSAQKTQVKQAPSKQVQQTKGAGGKKGKKGHKHQQYDLIVTIDLVEYGLTDDLVAEFKEAFMLFDKDEDGMITTAELGVVMRSLGQRPSETELRKLVGEVETCADGTIEFNEFLQMMSKKLKDIGNGDELKEAFKVFDKKNSGYLSSTELRHVMTSMGEKMSEQEVEDMIKEAAPNGDGRVNYEGGARLLLVRSSYALLFGKSGRDR</sequence>
<dbReference type="PANTHER" id="PTHR23048">
    <property type="entry name" value="MYOSIN LIGHT CHAIN 1, 3"/>
    <property type="match status" value="1"/>
</dbReference>
<dbReference type="OrthoDB" id="6359269at2759"/>
<dbReference type="PROSITE" id="PS50222">
    <property type="entry name" value="EF_HAND_2"/>
    <property type="match status" value="3"/>
</dbReference>